<dbReference type="InterPro" id="IPR036663">
    <property type="entry name" value="Fumarylacetoacetase_C_sf"/>
</dbReference>
<dbReference type="GO" id="GO:0018800">
    <property type="term" value="F:5-oxopent-3-ene-1,2,5-tricarboxylate decarboxylase activity"/>
    <property type="evidence" value="ECO:0007669"/>
    <property type="project" value="InterPro"/>
</dbReference>
<gene>
    <name evidence="3" type="ORF">EKN56_03335</name>
</gene>
<dbReference type="Proteomes" id="UP000293154">
    <property type="component" value="Chromosome"/>
</dbReference>
<accession>A0A411WGU7</accession>
<reference evidence="3 4" key="1">
    <citation type="submission" date="2019-03" db="EMBL/GenBank/DDBJ databases">
        <title>Pragia sp. nov. isolated from the gut tract of Carduelis flavirostris.</title>
        <authorList>
            <person name="Ge Y."/>
        </authorList>
    </citation>
    <scope>NUCLEOTIDE SEQUENCE [LARGE SCALE GENOMIC DNA]</scope>
    <source>
        <strain evidence="3 4">CF-458</strain>
    </source>
</reference>
<dbReference type="KEGG" id="prag:EKN56_03335"/>
<keyword evidence="1" id="KW-0479">Metal-binding</keyword>
<evidence type="ECO:0000313" key="3">
    <source>
        <dbReference type="EMBL" id="QBH95520.1"/>
    </source>
</evidence>
<dbReference type="AlphaFoldDB" id="A0A411WGU7"/>
<dbReference type="InterPro" id="IPR011234">
    <property type="entry name" value="Fumarylacetoacetase-like_C"/>
</dbReference>
<keyword evidence="3" id="KW-0413">Isomerase</keyword>
<protein>
    <submittedName>
        <fullName evidence="3">2-hydroxyhepta-2,4-diene-1,7-dioate isomerase</fullName>
    </submittedName>
</protein>
<dbReference type="EMBL" id="CP034752">
    <property type="protein sequence ID" value="QBH95520.1"/>
    <property type="molecule type" value="Genomic_DNA"/>
</dbReference>
<evidence type="ECO:0000259" key="2">
    <source>
        <dbReference type="Pfam" id="PF01557"/>
    </source>
</evidence>
<dbReference type="PANTHER" id="PTHR11820">
    <property type="entry name" value="ACYLPYRUVASE"/>
    <property type="match status" value="1"/>
</dbReference>
<dbReference type="Gene3D" id="3.90.850.10">
    <property type="entry name" value="Fumarylacetoacetase-like, C-terminal domain"/>
    <property type="match status" value="1"/>
</dbReference>
<dbReference type="Pfam" id="PF01557">
    <property type="entry name" value="FAA_hydrolase"/>
    <property type="match status" value="1"/>
</dbReference>
<dbReference type="InterPro" id="IPR012686">
    <property type="entry name" value="HPA_isomer/decarb_N"/>
</dbReference>
<sequence>MKNNVFAVALNHKSQLAVWSSAFQQPPYQALPKTPVWFIKPHNTQIGPLAPIPYPSGEPEVLSGATLAVVIGKTARKVPVGEALAYIAGYALANDISLPETSFYRPAIKAKCCDGFCPIGDVVAGINPEQLTIFTEVNGNEVDRWNTADLQRSAYELVSALSEFATLQPGDKILIGTPHQRARIHPGDRITVRAEGMPELTNIVMQQGAAV</sequence>
<organism evidence="3 4">
    <name type="scientific">Limnobaculum zhutongyuii</name>
    <dbReference type="NCBI Taxonomy" id="2498113"/>
    <lineage>
        <taxon>Bacteria</taxon>
        <taxon>Pseudomonadati</taxon>
        <taxon>Pseudomonadota</taxon>
        <taxon>Gammaproteobacteria</taxon>
        <taxon>Enterobacterales</taxon>
        <taxon>Budviciaceae</taxon>
        <taxon>Limnobaculum</taxon>
    </lineage>
</organism>
<dbReference type="PANTHER" id="PTHR11820:SF114">
    <property type="entry name" value="4-HYDROXYPHENYLACETATE CATABOLISM PROTEIN"/>
    <property type="match status" value="1"/>
</dbReference>
<evidence type="ECO:0000256" key="1">
    <source>
        <dbReference type="ARBA" id="ARBA00022723"/>
    </source>
</evidence>
<keyword evidence="4" id="KW-1185">Reference proteome</keyword>
<name>A0A411WGU7_9GAMM</name>
<dbReference type="NCBIfam" id="TIGR02305">
    <property type="entry name" value="HpaG-N-term"/>
    <property type="match status" value="1"/>
</dbReference>
<dbReference type="OrthoDB" id="9805307at2"/>
<dbReference type="GO" id="GO:0008704">
    <property type="term" value="F:5-carboxymethyl-2-hydroxymuconate delta-isomerase activity"/>
    <property type="evidence" value="ECO:0007669"/>
    <property type="project" value="InterPro"/>
</dbReference>
<dbReference type="GO" id="GO:0046872">
    <property type="term" value="F:metal ion binding"/>
    <property type="evidence" value="ECO:0007669"/>
    <property type="project" value="UniProtKB-KW"/>
</dbReference>
<feature type="domain" description="Fumarylacetoacetase-like C-terminal" evidence="2">
    <location>
        <begin position="5"/>
        <end position="204"/>
    </location>
</feature>
<proteinExistence type="predicted"/>
<dbReference type="SUPFAM" id="SSF56529">
    <property type="entry name" value="FAH"/>
    <property type="match status" value="1"/>
</dbReference>
<evidence type="ECO:0000313" key="4">
    <source>
        <dbReference type="Proteomes" id="UP000293154"/>
    </source>
</evidence>